<feature type="domain" description="Histidine kinase" evidence="12">
    <location>
        <begin position="243"/>
        <end position="439"/>
    </location>
</feature>
<comment type="subcellular location">
    <subcellularLocation>
        <location evidence="2">Membrane</location>
    </subcellularLocation>
</comment>
<evidence type="ECO:0000256" key="9">
    <source>
        <dbReference type="ARBA" id="ARBA00023012"/>
    </source>
</evidence>
<evidence type="ECO:0000256" key="7">
    <source>
        <dbReference type="ARBA" id="ARBA00022777"/>
    </source>
</evidence>
<dbReference type="PROSITE" id="PS50109">
    <property type="entry name" value="HIS_KIN"/>
    <property type="match status" value="1"/>
</dbReference>
<evidence type="ECO:0000256" key="3">
    <source>
        <dbReference type="ARBA" id="ARBA00012438"/>
    </source>
</evidence>
<keyword evidence="9" id="KW-0902">Two-component regulatory system</keyword>
<dbReference type="SMART" id="SM00387">
    <property type="entry name" value="HATPase_c"/>
    <property type="match status" value="1"/>
</dbReference>
<name>A0A1N6SU30_9RHOB</name>
<evidence type="ECO:0000259" key="13">
    <source>
        <dbReference type="PROSITE" id="PS50885"/>
    </source>
</evidence>
<dbReference type="Proteomes" id="UP000323956">
    <property type="component" value="Unassembled WGS sequence"/>
</dbReference>
<dbReference type="PROSITE" id="PS50885">
    <property type="entry name" value="HAMP"/>
    <property type="match status" value="1"/>
</dbReference>
<reference evidence="14 15" key="1">
    <citation type="submission" date="2017-01" db="EMBL/GenBank/DDBJ databases">
        <authorList>
            <person name="Varghese N."/>
            <person name="Submissions S."/>
        </authorList>
    </citation>
    <scope>NUCLEOTIDE SEQUENCE [LARGE SCALE GENOMIC DNA]</scope>
    <source>
        <strain evidence="14 15">ATCC 700171</strain>
    </source>
</reference>
<dbReference type="EC" id="2.7.13.3" evidence="3"/>
<accession>A0A1N6SU30</accession>
<evidence type="ECO:0000256" key="5">
    <source>
        <dbReference type="ARBA" id="ARBA00022679"/>
    </source>
</evidence>
<dbReference type="OrthoDB" id="9815202at2"/>
<evidence type="ECO:0000256" key="1">
    <source>
        <dbReference type="ARBA" id="ARBA00000085"/>
    </source>
</evidence>
<evidence type="ECO:0000256" key="2">
    <source>
        <dbReference type="ARBA" id="ARBA00004370"/>
    </source>
</evidence>
<dbReference type="PANTHER" id="PTHR45436">
    <property type="entry name" value="SENSOR HISTIDINE KINASE YKOH"/>
    <property type="match status" value="1"/>
</dbReference>
<keyword evidence="7 14" id="KW-0418">Kinase</keyword>
<comment type="catalytic activity">
    <reaction evidence="1">
        <text>ATP + protein L-histidine = ADP + protein N-phospho-L-histidine.</text>
        <dbReference type="EC" id="2.7.13.3"/>
    </reaction>
</comment>
<dbReference type="GO" id="GO:0004673">
    <property type="term" value="F:protein histidine kinase activity"/>
    <property type="evidence" value="ECO:0007669"/>
    <property type="project" value="UniProtKB-EC"/>
</dbReference>
<dbReference type="SUPFAM" id="SSF55874">
    <property type="entry name" value="ATPase domain of HSP90 chaperone/DNA topoisomerase II/histidine kinase"/>
    <property type="match status" value="1"/>
</dbReference>
<dbReference type="InterPro" id="IPR004358">
    <property type="entry name" value="Sig_transdc_His_kin-like_C"/>
</dbReference>
<evidence type="ECO:0000256" key="11">
    <source>
        <dbReference type="SAM" id="Phobius"/>
    </source>
</evidence>
<keyword evidence="10 11" id="KW-0472">Membrane</keyword>
<dbReference type="InterPro" id="IPR003660">
    <property type="entry name" value="HAMP_dom"/>
</dbReference>
<dbReference type="PANTHER" id="PTHR45436:SF5">
    <property type="entry name" value="SENSOR HISTIDINE KINASE TRCS"/>
    <property type="match status" value="1"/>
</dbReference>
<evidence type="ECO:0000313" key="14">
    <source>
        <dbReference type="EMBL" id="SIQ44630.1"/>
    </source>
</evidence>
<dbReference type="GO" id="GO:0000160">
    <property type="term" value="P:phosphorelay signal transduction system"/>
    <property type="evidence" value="ECO:0007669"/>
    <property type="project" value="UniProtKB-KW"/>
</dbReference>
<dbReference type="RefSeq" id="WP_149765338.1">
    <property type="nucleotide sequence ID" value="NZ_FTMK01000008.1"/>
</dbReference>
<proteinExistence type="predicted"/>
<dbReference type="InterPro" id="IPR003594">
    <property type="entry name" value="HATPase_dom"/>
</dbReference>
<feature type="transmembrane region" description="Helical" evidence="11">
    <location>
        <begin position="12"/>
        <end position="35"/>
    </location>
</feature>
<organism evidence="14 15">
    <name type="scientific">Paracoccus thiocyanatus</name>
    <dbReference type="NCBI Taxonomy" id="34006"/>
    <lineage>
        <taxon>Bacteria</taxon>
        <taxon>Pseudomonadati</taxon>
        <taxon>Pseudomonadota</taxon>
        <taxon>Alphaproteobacteria</taxon>
        <taxon>Rhodobacterales</taxon>
        <taxon>Paracoccaceae</taxon>
        <taxon>Paracoccus</taxon>
    </lineage>
</organism>
<keyword evidence="4" id="KW-0597">Phosphoprotein</keyword>
<dbReference type="InterPro" id="IPR036890">
    <property type="entry name" value="HATPase_C_sf"/>
</dbReference>
<keyword evidence="6 11" id="KW-0812">Transmembrane</keyword>
<dbReference type="GO" id="GO:0005886">
    <property type="term" value="C:plasma membrane"/>
    <property type="evidence" value="ECO:0007669"/>
    <property type="project" value="TreeGrafter"/>
</dbReference>
<dbReference type="InterPro" id="IPR050428">
    <property type="entry name" value="TCS_sensor_his_kinase"/>
</dbReference>
<protein>
    <recommendedName>
        <fullName evidence="3">histidine kinase</fullName>
        <ecNumber evidence="3">2.7.13.3</ecNumber>
    </recommendedName>
</protein>
<feature type="domain" description="HAMP" evidence="13">
    <location>
        <begin position="184"/>
        <end position="235"/>
    </location>
</feature>
<evidence type="ECO:0000256" key="8">
    <source>
        <dbReference type="ARBA" id="ARBA00022989"/>
    </source>
</evidence>
<gene>
    <name evidence="14" type="ORF">SAMN05421641_1085</name>
</gene>
<dbReference type="Gene3D" id="3.30.565.10">
    <property type="entry name" value="Histidine kinase-like ATPase, C-terminal domain"/>
    <property type="match status" value="1"/>
</dbReference>
<dbReference type="Pfam" id="PF02518">
    <property type="entry name" value="HATPase_c"/>
    <property type="match status" value="1"/>
</dbReference>
<dbReference type="EMBL" id="FTMK01000008">
    <property type="protein sequence ID" value="SIQ44630.1"/>
    <property type="molecule type" value="Genomic_DNA"/>
</dbReference>
<evidence type="ECO:0000256" key="4">
    <source>
        <dbReference type="ARBA" id="ARBA00022553"/>
    </source>
</evidence>
<evidence type="ECO:0000259" key="12">
    <source>
        <dbReference type="PROSITE" id="PS50109"/>
    </source>
</evidence>
<keyword evidence="5" id="KW-0808">Transferase</keyword>
<evidence type="ECO:0000256" key="10">
    <source>
        <dbReference type="ARBA" id="ARBA00023136"/>
    </source>
</evidence>
<dbReference type="AlphaFoldDB" id="A0A1N6SU30"/>
<evidence type="ECO:0000256" key="6">
    <source>
        <dbReference type="ARBA" id="ARBA00022692"/>
    </source>
</evidence>
<evidence type="ECO:0000313" key="15">
    <source>
        <dbReference type="Proteomes" id="UP000323956"/>
    </source>
</evidence>
<sequence length="446" mass="46817">MILPRDSIRARLIGLAALLTGVALAAGYLAIAAILEDFITGRFDAETGAVADALIAGATIDADGQLVAGPAPTDPRFQMPLSGWFWQLTQDGQVAAKSPSLFDNLLNPPDADFQGGAGLGPAGEPLRVTRHSFTLPGSASDLAVAVTAPRAEIDDAMARLRRPLAVSLAVLGVALAAASMLQVAAGLRSLDRLGRDLRRIRDGQAEALPLPAVAELRPVATEINALLEQNRAVLGRARDHVGNLAHSLKTPLAALDNALPPEHPGHELIARMDRQIGWHLRRARSSAAPRLLGQRTPVESVIQDILLVLRGPIRDSALAVEISADADAAFAGERQDLEEMIGNLVENAVKWAATRIRITVRTAGEELRILIEDDGPGVSDQDHALARTRGARLDETGPPGTGLGLAIVTDLAALHGGDLALERAALGGLRARLRLPAAVSPAGRGR</sequence>
<keyword evidence="8 11" id="KW-1133">Transmembrane helix</keyword>
<dbReference type="InterPro" id="IPR005467">
    <property type="entry name" value="His_kinase_dom"/>
</dbReference>
<dbReference type="PRINTS" id="PR00344">
    <property type="entry name" value="BCTRLSENSOR"/>
</dbReference>